<evidence type="ECO:0000313" key="3">
    <source>
        <dbReference type="Proteomes" id="UP000000599"/>
    </source>
</evidence>
<evidence type="ECO:0000256" key="1">
    <source>
        <dbReference type="SAM" id="MobiDB-lite"/>
    </source>
</evidence>
<proteinExistence type="predicted"/>
<dbReference type="GeneID" id="2905547"/>
<evidence type="ECO:0000313" key="2">
    <source>
        <dbReference type="EMBL" id="CAG91101.2"/>
    </source>
</evidence>
<dbReference type="STRING" id="284592.Q6BGT5"/>
<dbReference type="OrthoDB" id="4069757at2759"/>
<dbReference type="VEuPathDB" id="FungiDB:DEHA2G24090g"/>
<sequence>MATTSPSLTDNSDGSEKTTIIISNLHKDDFVSDHKSMTSKMSFADQIKLSILNLPTPANVSYGEDYYLNMIEQWSNLPFLNRIIIIMKNEDSAKSLHKSLTQGTLLPQHTKISLQENLITKSKSFDSLIGGSHDSLSVTNRLSNFKQFHNEPSNASEEYAEPEPKSFNAYADLSKMGIDLSDYNDDDQMQELIEDSQGSGNLKRTRSLTKTLFKPELKVNTQTANTQTSRNSNILPSPTITLDETF</sequence>
<dbReference type="KEGG" id="dha:DEHA2G24090g"/>
<dbReference type="EMBL" id="CR382139">
    <property type="protein sequence ID" value="CAG91101.2"/>
    <property type="molecule type" value="Genomic_DNA"/>
</dbReference>
<dbReference type="FunCoup" id="Q6BGT5">
    <property type="interactions" value="104"/>
</dbReference>
<organism evidence="2 3">
    <name type="scientific">Debaryomyces hansenii (strain ATCC 36239 / CBS 767 / BCRC 21394 / JCM 1990 / NBRC 0083 / IGC 2968)</name>
    <name type="common">Yeast</name>
    <name type="synonym">Torulaspora hansenii</name>
    <dbReference type="NCBI Taxonomy" id="284592"/>
    <lineage>
        <taxon>Eukaryota</taxon>
        <taxon>Fungi</taxon>
        <taxon>Dikarya</taxon>
        <taxon>Ascomycota</taxon>
        <taxon>Saccharomycotina</taxon>
        <taxon>Pichiomycetes</taxon>
        <taxon>Debaryomycetaceae</taxon>
        <taxon>Debaryomyces</taxon>
    </lineage>
</organism>
<dbReference type="RefSeq" id="XP_462586.2">
    <property type="nucleotide sequence ID" value="XM_462586.1"/>
</dbReference>
<feature type="region of interest" description="Disordered" evidence="1">
    <location>
        <begin position="220"/>
        <end position="246"/>
    </location>
</feature>
<reference evidence="2 3" key="1">
    <citation type="journal article" date="2004" name="Nature">
        <title>Genome evolution in yeasts.</title>
        <authorList>
            <consortium name="Genolevures"/>
            <person name="Dujon B."/>
            <person name="Sherman D."/>
            <person name="Fischer G."/>
            <person name="Durrens P."/>
            <person name="Casaregola S."/>
            <person name="Lafontaine I."/>
            <person name="de Montigny J."/>
            <person name="Marck C."/>
            <person name="Neuveglise C."/>
            <person name="Talla E."/>
            <person name="Goffard N."/>
            <person name="Frangeul L."/>
            <person name="Aigle M."/>
            <person name="Anthouard V."/>
            <person name="Babour A."/>
            <person name="Barbe V."/>
            <person name="Barnay S."/>
            <person name="Blanchin S."/>
            <person name="Beckerich J.M."/>
            <person name="Beyne E."/>
            <person name="Bleykasten C."/>
            <person name="Boisrame A."/>
            <person name="Boyer J."/>
            <person name="Cattolico L."/>
            <person name="Confanioleri F."/>
            <person name="de Daruvar A."/>
            <person name="Despons L."/>
            <person name="Fabre E."/>
            <person name="Fairhead C."/>
            <person name="Ferry-Dumazet H."/>
            <person name="Groppi A."/>
            <person name="Hantraye F."/>
            <person name="Hennequin C."/>
            <person name="Jauniaux N."/>
            <person name="Joyet P."/>
            <person name="Kachouri R."/>
            <person name="Kerrest A."/>
            <person name="Koszul R."/>
            <person name="Lemaire M."/>
            <person name="Lesur I."/>
            <person name="Ma L."/>
            <person name="Muller H."/>
            <person name="Nicaud J.M."/>
            <person name="Nikolski M."/>
            <person name="Oztas S."/>
            <person name="Ozier-Kalogeropoulos O."/>
            <person name="Pellenz S."/>
            <person name="Potier S."/>
            <person name="Richard G.F."/>
            <person name="Straub M.L."/>
            <person name="Suleau A."/>
            <person name="Swennene D."/>
            <person name="Tekaia F."/>
            <person name="Wesolowski-Louvel M."/>
            <person name="Westhof E."/>
            <person name="Wirth B."/>
            <person name="Zeniou-Meyer M."/>
            <person name="Zivanovic I."/>
            <person name="Bolotin-Fukuhara M."/>
            <person name="Thierry A."/>
            <person name="Bouchier C."/>
            <person name="Caudron B."/>
            <person name="Scarpelli C."/>
            <person name="Gaillardin C."/>
            <person name="Weissenbach J."/>
            <person name="Wincker P."/>
            <person name="Souciet J.L."/>
        </authorList>
    </citation>
    <scope>NUCLEOTIDE SEQUENCE [LARGE SCALE GENOMIC DNA]</scope>
    <source>
        <strain evidence="3">ATCC 36239 / CBS 767 / BCRC 21394 / JCM 1990 / NBRC 0083 / IGC 2968</strain>
    </source>
</reference>
<gene>
    <name evidence="2" type="ordered locus">DEHA2G24090g</name>
</gene>
<name>Q6BGT5_DEBHA</name>
<dbReference type="OMA" id="HWSNLPF"/>
<dbReference type="AlphaFoldDB" id="Q6BGT5"/>
<accession>Q6BGT5</accession>
<dbReference type="Proteomes" id="UP000000599">
    <property type="component" value="Chromosome G"/>
</dbReference>
<dbReference type="HOGENOM" id="CLU_069662_0_0_1"/>
<keyword evidence="3" id="KW-1185">Reference proteome</keyword>
<protein>
    <submittedName>
        <fullName evidence="2">DEHA2G24090p</fullName>
    </submittedName>
</protein>
<dbReference type="InParanoid" id="Q6BGT5"/>
<dbReference type="eggNOG" id="ENOG502T76D">
    <property type="taxonomic scope" value="Eukaryota"/>
</dbReference>